<feature type="transmembrane region" description="Helical" evidence="5">
    <location>
        <begin position="21"/>
        <end position="40"/>
    </location>
</feature>
<dbReference type="InterPro" id="IPR017501">
    <property type="entry name" value="Phage_infect_YhgE_C"/>
</dbReference>
<organism evidence="7 8">
    <name type="scientific">Nakamurella flavida</name>
    <dbReference type="NCBI Taxonomy" id="363630"/>
    <lineage>
        <taxon>Bacteria</taxon>
        <taxon>Bacillati</taxon>
        <taxon>Actinomycetota</taxon>
        <taxon>Actinomycetes</taxon>
        <taxon>Nakamurellales</taxon>
        <taxon>Nakamurellaceae</taxon>
        <taxon>Nakamurella</taxon>
    </lineage>
</organism>
<dbReference type="InterPro" id="IPR023908">
    <property type="entry name" value="xxxLxxG_rpt"/>
</dbReference>
<gene>
    <name evidence="7" type="ORF">JL107_07260</name>
</gene>
<feature type="transmembrane region" description="Helical" evidence="5">
    <location>
        <begin position="636"/>
        <end position="659"/>
    </location>
</feature>
<dbReference type="NCBIfam" id="TIGR03061">
    <property type="entry name" value="pip_yhgE_Nterm"/>
    <property type="match status" value="1"/>
</dbReference>
<dbReference type="EMBL" id="JAERWL010000006">
    <property type="protein sequence ID" value="MBM9476236.1"/>
    <property type="molecule type" value="Genomic_DNA"/>
</dbReference>
<dbReference type="InterPro" id="IPR047817">
    <property type="entry name" value="ABC2_TM_bact-type"/>
</dbReference>
<evidence type="ECO:0000256" key="3">
    <source>
        <dbReference type="ARBA" id="ARBA00022989"/>
    </source>
</evidence>
<dbReference type="PANTHER" id="PTHR43077:SF5">
    <property type="entry name" value="PHAGE INFECTION PROTEIN"/>
    <property type="match status" value="1"/>
</dbReference>
<dbReference type="GO" id="GO:0140359">
    <property type="term" value="F:ABC-type transporter activity"/>
    <property type="evidence" value="ECO:0007669"/>
    <property type="project" value="InterPro"/>
</dbReference>
<feature type="transmembrane region" description="Helical" evidence="5">
    <location>
        <begin position="581"/>
        <end position="604"/>
    </location>
</feature>
<dbReference type="PANTHER" id="PTHR43077">
    <property type="entry name" value="TRANSPORT PERMEASE YVFS-RELATED"/>
    <property type="match status" value="1"/>
</dbReference>
<comment type="subcellular location">
    <subcellularLocation>
        <location evidence="1">Membrane</location>
        <topology evidence="1">Multi-pass membrane protein</topology>
    </subcellularLocation>
</comment>
<evidence type="ECO:0000259" key="6">
    <source>
        <dbReference type="PROSITE" id="PS51012"/>
    </source>
</evidence>
<feature type="transmembrane region" description="Helical" evidence="5">
    <location>
        <begin position="700"/>
        <end position="719"/>
    </location>
</feature>
<dbReference type="GO" id="GO:0016020">
    <property type="term" value="C:membrane"/>
    <property type="evidence" value="ECO:0007669"/>
    <property type="project" value="UniProtKB-SubCell"/>
</dbReference>
<keyword evidence="2 5" id="KW-0812">Transmembrane</keyword>
<evidence type="ECO:0000256" key="4">
    <source>
        <dbReference type="ARBA" id="ARBA00023136"/>
    </source>
</evidence>
<proteinExistence type="predicted"/>
<dbReference type="InterPro" id="IPR013525">
    <property type="entry name" value="ABC2_TM"/>
</dbReference>
<evidence type="ECO:0000313" key="8">
    <source>
        <dbReference type="Proteomes" id="UP000663801"/>
    </source>
</evidence>
<evidence type="ECO:0000313" key="7">
    <source>
        <dbReference type="EMBL" id="MBM9476236.1"/>
    </source>
</evidence>
<accession>A0A939C2P5</accession>
<keyword evidence="8" id="KW-1185">Reference proteome</keyword>
<evidence type="ECO:0000256" key="5">
    <source>
        <dbReference type="SAM" id="Phobius"/>
    </source>
</evidence>
<feature type="transmembrane region" description="Helical" evidence="5">
    <location>
        <begin position="540"/>
        <end position="560"/>
    </location>
</feature>
<keyword evidence="4 5" id="KW-0472">Membrane</keyword>
<evidence type="ECO:0000256" key="1">
    <source>
        <dbReference type="ARBA" id="ARBA00004141"/>
    </source>
</evidence>
<dbReference type="NCBIfam" id="TIGR03062">
    <property type="entry name" value="pip_yhgE_Cterm"/>
    <property type="match status" value="1"/>
</dbReference>
<dbReference type="Gene3D" id="3.40.1710.10">
    <property type="entry name" value="abc type-2 transporter like domain"/>
    <property type="match status" value="1"/>
</dbReference>
<name>A0A939C2P5_9ACTN</name>
<feature type="transmembrane region" description="Helical" evidence="5">
    <location>
        <begin position="610"/>
        <end position="629"/>
    </location>
</feature>
<comment type="caution">
    <text evidence="7">The sequence shown here is derived from an EMBL/GenBank/DDBJ whole genome shotgun (WGS) entry which is preliminary data.</text>
</comment>
<dbReference type="InterPro" id="IPR017500">
    <property type="entry name" value="Phage_infect_YhgE_N"/>
</dbReference>
<sequence>MISAFRLGSFELRRFKGPLPILALVFVLLVPLLYGALYLWSTWDPYGRLDKVPVAVVNQDQAVSVDGRTVDAGDQFVAELQNNPIFDWNFVEQSEAETGLAQGRYYLVITVPSDFSGNLASGPGIDPQRAVLQLRRDDANGYVIGTLTDSVKDRLTAAIDKAAIGAYFDAVFTNLQNIRSDVTAAGDAAGQLASGAGTAVTGGSDLAGGLVSAQDGATQLLNGLTDAQNGATQLATGATTAQQGSAQLSSGVADAQAGAQQLSSGLGTLSTGSGRLVSGADQVATGTAQLAGTAVPVLDAIGAAIPRITAANTAFADLIDADSGQATGRLAELATLAQQLPAGPTKTALIEALNAATTDVATAATAVDSAVAALNADGGVVAGDVSAAASQIDQLATGAAAVADGAADVDAGVSSAASGATDLASGLSTASSGAQSLDSGLLGLVDGANQLGQGLVTLQTGAQSLSDGIGTAQTGAGSLTDGISQLQAGATQLADQLNQGAARIPALTEDQSNSAAQVLSEPVDVQTTVDNAAVYYGRGLAPFFFAIAMWVFGITAFLVLRPISGRALVGRASALRLAMAGWLPILAVGGAGALILLGVCWAALGLDPVNVGPTFLVILLAAACFTAIAHLLRTALGVVGSALTLVLLMVQLTSAAGIYPAETLPAPLRAIHPFLPMTYLVDALRVAFTGGLAEHLWRDVAVLAAFAVLALAITVAVVARRKRFALRDLHPALG</sequence>
<dbReference type="AlphaFoldDB" id="A0A939C2P5"/>
<dbReference type="RefSeq" id="WP_205256319.1">
    <property type="nucleotide sequence ID" value="NZ_BAAAPV010000001.1"/>
</dbReference>
<dbReference type="Pfam" id="PF12698">
    <property type="entry name" value="ABC2_membrane_3"/>
    <property type="match status" value="2"/>
</dbReference>
<dbReference type="Proteomes" id="UP000663801">
    <property type="component" value="Unassembled WGS sequence"/>
</dbReference>
<keyword evidence="3 5" id="KW-1133">Transmembrane helix</keyword>
<protein>
    <submittedName>
        <fullName evidence="7">YhgE/Pip domain-containing protein</fullName>
    </submittedName>
</protein>
<feature type="domain" description="ABC transmembrane type-2" evidence="6">
    <location>
        <begin position="658"/>
        <end position="721"/>
    </location>
</feature>
<dbReference type="PROSITE" id="PS51012">
    <property type="entry name" value="ABC_TM2"/>
    <property type="match status" value="1"/>
</dbReference>
<reference evidence="7" key="1">
    <citation type="submission" date="2021-01" db="EMBL/GenBank/DDBJ databases">
        <title>KCTC 19127 draft genome.</title>
        <authorList>
            <person name="An D."/>
        </authorList>
    </citation>
    <scope>NUCLEOTIDE SEQUENCE</scope>
    <source>
        <strain evidence="7">KCTC 19127</strain>
    </source>
</reference>
<dbReference type="InterPro" id="IPR051328">
    <property type="entry name" value="T7SS_ABC-Transporter"/>
</dbReference>
<evidence type="ECO:0000256" key="2">
    <source>
        <dbReference type="ARBA" id="ARBA00022692"/>
    </source>
</evidence>
<dbReference type="NCBIfam" id="TIGR03057">
    <property type="entry name" value="xxxLxxG_by_4"/>
    <property type="match status" value="3"/>
</dbReference>